<evidence type="ECO:0000256" key="1">
    <source>
        <dbReference type="ARBA" id="ARBA00004123"/>
    </source>
</evidence>
<evidence type="ECO:0000313" key="10">
    <source>
        <dbReference type="RefSeq" id="XP_021279689.1"/>
    </source>
</evidence>
<dbReference type="GeneID" id="110413244"/>
<dbReference type="GO" id="GO:0003700">
    <property type="term" value="F:DNA-binding transcription factor activity"/>
    <property type="evidence" value="ECO:0007669"/>
    <property type="project" value="InterPro"/>
</dbReference>
<evidence type="ECO:0000313" key="9">
    <source>
        <dbReference type="Proteomes" id="UP000504621"/>
    </source>
</evidence>
<dbReference type="SMART" id="SM00380">
    <property type="entry name" value="AP2"/>
    <property type="match status" value="1"/>
</dbReference>
<dbReference type="Pfam" id="PF00847">
    <property type="entry name" value="AP2"/>
    <property type="match status" value="1"/>
</dbReference>
<dbReference type="Proteomes" id="UP000504621">
    <property type="component" value="Unplaced"/>
</dbReference>
<reference evidence="10" key="1">
    <citation type="submission" date="2025-08" db="UniProtKB">
        <authorList>
            <consortium name="RefSeq"/>
        </authorList>
    </citation>
    <scope>IDENTIFICATION</scope>
    <source>
        <tissue evidence="10">Leaf</tissue>
    </source>
</reference>
<accession>A0A6J0ZZD3</accession>
<keyword evidence="9" id="KW-1185">Reference proteome</keyword>
<evidence type="ECO:0000259" key="8">
    <source>
        <dbReference type="PROSITE" id="PS51032"/>
    </source>
</evidence>
<dbReference type="InterPro" id="IPR044808">
    <property type="entry name" value="ERF_plant"/>
</dbReference>
<evidence type="ECO:0000256" key="6">
    <source>
        <dbReference type="ARBA" id="ARBA00024343"/>
    </source>
</evidence>
<evidence type="ECO:0000256" key="2">
    <source>
        <dbReference type="ARBA" id="ARBA00023015"/>
    </source>
</evidence>
<protein>
    <submittedName>
        <fullName evidence="10">Ethylene-responsive transcription factor 13-like</fullName>
    </submittedName>
</protein>
<keyword evidence="5" id="KW-0539">Nucleus</keyword>
<dbReference type="SUPFAM" id="SSF54171">
    <property type="entry name" value="DNA-binding domain"/>
    <property type="match status" value="1"/>
</dbReference>
<feature type="domain" description="AP2/ERF" evidence="8">
    <location>
        <begin position="105"/>
        <end position="163"/>
    </location>
</feature>
<evidence type="ECO:0000256" key="7">
    <source>
        <dbReference type="SAM" id="MobiDB-lite"/>
    </source>
</evidence>
<dbReference type="CDD" id="cd00018">
    <property type="entry name" value="AP2"/>
    <property type="match status" value="1"/>
</dbReference>
<evidence type="ECO:0000256" key="4">
    <source>
        <dbReference type="ARBA" id="ARBA00023163"/>
    </source>
</evidence>
<dbReference type="InterPro" id="IPR036955">
    <property type="entry name" value="AP2/ERF_dom_sf"/>
</dbReference>
<dbReference type="PRINTS" id="PR00367">
    <property type="entry name" value="ETHRSPELEMNT"/>
</dbReference>
<dbReference type="AlphaFoldDB" id="A0A6J0ZZD3"/>
<organism evidence="9 10">
    <name type="scientific">Herrania umbratica</name>
    <dbReference type="NCBI Taxonomy" id="108875"/>
    <lineage>
        <taxon>Eukaryota</taxon>
        <taxon>Viridiplantae</taxon>
        <taxon>Streptophyta</taxon>
        <taxon>Embryophyta</taxon>
        <taxon>Tracheophyta</taxon>
        <taxon>Spermatophyta</taxon>
        <taxon>Magnoliopsida</taxon>
        <taxon>eudicotyledons</taxon>
        <taxon>Gunneridae</taxon>
        <taxon>Pentapetalae</taxon>
        <taxon>rosids</taxon>
        <taxon>malvids</taxon>
        <taxon>Malvales</taxon>
        <taxon>Malvaceae</taxon>
        <taxon>Byttnerioideae</taxon>
        <taxon>Herrania</taxon>
    </lineage>
</organism>
<dbReference type="GO" id="GO:0009873">
    <property type="term" value="P:ethylene-activated signaling pathway"/>
    <property type="evidence" value="ECO:0007669"/>
    <property type="project" value="InterPro"/>
</dbReference>
<comment type="subcellular location">
    <subcellularLocation>
        <location evidence="1">Nucleus</location>
    </subcellularLocation>
</comment>
<dbReference type="FunFam" id="3.30.730.10:FF:000001">
    <property type="entry name" value="Ethylene-responsive transcription factor 2"/>
    <property type="match status" value="1"/>
</dbReference>
<proteinExistence type="inferred from homology"/>
<dbReference type="Gene3D" id="3.30.730.10">
    <property type="entry name" value="AP2/ERF domain"/>
    <property type="match status" value="1"/>
</dbReference>
<dbReference type="GO" id="GO:0005634">
    <property type="term" value="C:nucleus"/>
    <property type="evidence" value="ECO:0007669"/>
    <property type="project" value="UniProtKB-SubCell"/>
</dbReference>
<keyword evidence="2" id="KW-0805">Transcription regulation</keyword>
<dbReference type="RefSeq" id="XP_021279689.1">
    <property type="nucleotide sequence ID" value="XM_021424014.1"/>
</dbReference>
<keyword evidence="3" id="KW-0238">DNA-binding</keyword>
<dbReference type="InterPro" id="IPR001471">
    <property type="entry name" value="AP2/ERF_dom"/>
</dbReference>
<evidence type="ECO:0000256" key="3">
    <source>
        <dbReference type="ARBA" id="ARBA00023125"/>
    </source>
</evidence>
<dbReference type="PANTHER" id="PTHR31190">
    <property type="entry name" value="DNA-BINDING DOMAIN"/>
    <property type="match status" value="1"/>
</dbReference>
<dbReference type="OrthoDB" id="552345at2759"/>
<dbReference type="PANTHER" id="PTHR31190:SF407">
    <property type="entry name" value="ETHYLENE-RESPONSIVE TRANSCRIPTION FACTOR 13-LIKE"/>
    <property type="match status" value="1"/>
</dbReference>
<dbReference type="GO" id="GO:0003677">
    <property type="term" value="F:DNA binding"/>
    <property type="evidence" value="ECO:0007669"/>
    <property type="project" value="UniProtKB-KW"/>
</dbReference>
<dbReference type="InterPro" id="IPR016177">
    <property type="entry name" value="DNA-bd_dom_sf"/>
</dbReference>
<gene>
    <name evidence="10" type="primary">LOC110413244</name>
</gene>
<keyword evidence="4" id="KW-0804">Transcription</keyword>
<comment type="similarity">
    <text evidence="6">Belongs to the AP2/ERF transcription factor family. ERF subfamily.</text>
</comment>
<feature type="region of interest" description="Disordered" evidence="7">
    <location>
        <begin position="64"/>
        <end position="91"/>
    </location>
</feature>
<evidence type="ECO:0000256" key="5">
    <source>
        <dbReference type="ARBA" id="ARBA00023242"/>
    </source>
</evidence>
<sequence length="197" mass="21328">MWGESTSASASDHDLAVLDSISEHLLADDFEASLKSSDFCRTFSFTSLPLNASTQPLKLDSEFSSGCPALSNPTDSPTAPEKAEVRPLKASQGEAATAACGKEVSYRGVRRRPWGKYAAEIRDPKKKGVRLWLGTYKTPEDAALAYDKAAFEIRGSKAKLNFPHLIGSSNSTEPVRVCPRRRSPDTTSRKCGGAVFI</sequence>
<dbReference type="PROSITE" id="PS51032">
    <property type="entry name" value="AP2_ERF"/>
    <property type="match status" value="1"/>
</dbReference>
<name>A0A6J0ZZD3_9ROSI</name>